<dbReference type="Proteomes" id="UP000799439">
    <property type="component" value="Unassembled WGS sequence"/>
</dbReference>
<dbReference type="GO" id="GO:0003824">
    <property type="term" value="F:catalytic activity"/>
    <property type="evidence" value="ECO:0007669"/>
    <property type="project" value="InterPro"/>
</dbReference>
<dbReference type="InterPro" id="IPR039556">
    <property type="entry name" value="ICL/PEPM"/>
</dbReference>
<gene>
    <name evidence="1" type="ORF">K461DRAFT_292309</name>
</gene>
<dbReference type="InterPro" id="IPR015813">
    <property type="entry name" value="Pyrv/PenolPyrv_kinase-like_dom"/>
</dbReference>
<evidence type="ECO:0000313" key="2">
    <source>
        <dbReference type="Proteomes" id="UP000799439"/>
    </source>
</evidence>
<comment type="caution">
    <text evidence="1">The sequence shown here is derived from an EMBL/GenBank/DDBJ whole genome shotgun (WGS) entry which is preliminary data.</text>
</comment>
<dbReference type="SUPFAM" id="SSF51621">
    <property type="entry name" value="Phosphoenolpyruvate/pyruvate domain"/>
    <property type="match status" value="1"/>
</dbReference>
<dbReference type="Gene3D" id="3.20.20.60">
    <property type="entry name" value="Phosphoenolpyruvate-binding domains"/>
    <property type="match status" value="1"/>
</dbReference>
<dbReference type="Pfam" id="PF13714">
    <property type="entry name" value="PEP_mutase"/>
    <property type="match status" value="1"/>
</dbReference>
<protein>
    <submittedName>
        <fullName evidence="1">Phosphoenolpyruvate/pyruvate domain-containing protein</fullName>
    </submittedName>
</protein>
<accession>A0A9P4J699</accession>
<proteinExistence type="predicted"/>
<dbReference type="PANTHER" id="PTHR42905">
    <property type="entry name" value="PHOSPHOENOLPYRUVATE CARBOXYLASE"/>
    <property type="match status" value="1"/>
</dbReference>
<keyword evidence="2" id="KW-1185">Reference proteome</keyword>
<evidence type="ECO:0000313" key="1">
    <source>
        <dbReference type="EMBL" id="KAF2155451.1"/>
    </source>
</evidence>
<dbReference type="EMBL" id="ML996083">
    <property type="protein sequence ID" value="KAF2155451.1"/>
    <property type="molecule type" value="Genomic_DNA"/>
</dbReference>
<dbReference type="CDD" id="cd00377">
    <property type="entry name" value="ICL_PEPM"/>
    <property type="match status" value="1"/>
</dbReference>
<name>A0A9P4J699_9PEZI</name>
<reference evidence="1" key="1">
    <citation type="journal article" date="2020" name="Stud. Mycol.">
        <title>101 Dothideomycetes genomes: a test case for predicting lifestyles and emergence of pathogens.</title>
        <authorList>
            <person name="Haridas S."/>
            <person name="Albert R."/>
            <person name="Binder M."/>
            <person name="Bloem J."/>
            <person name="Labutti K."/>
            <person name="Salamov A."/>
            <person name="Andreopoulos B."/>
            <person name="Baker S."/>
            <person name="Barry K."/>
            <person name="Bills G."/>
            <person name="Bluhm B."/>
            <person name="Cannon C."/>
            <person name="Castanera R."/>
            <person name="Culley D."/>
            <person name="Daum C."/>
            <person name="Ezra D."/>
            <person name="Gonzalez J."/>
            <person name="Henrissat B."/>
            <person name="Kuo A."/>
            <person name="Liang C."/>
            <person name="Lipzen A."/>
            <person name="Lutzoni F."/>
            <person name="Magnuson J."/>
            <person name="Mondo S."/>
            <person name="Nolan M."/>
            <person name="Ohm R."/>
            <person name="Pangilinan J."/>
            <person name="Park H.-J."/>
            <person name="Ramirez L."/>
            <person name="Alfaro M."/>
            <person name="Sun H."/>
            <person name="Tritt A."/>
            <person name="Yoshinaga Y."/>
            <person name="Zwiers L.-H."/>
            <person name="Turgeon B."/>
            <person name="Goodwin S."/>
            <person name="Spatafora J."/>
            <person name="Crous P."/>
            <person name="Grigoriev I."/>
        </authorList>
    </citation>
    <scope>NUCLEOTIDE SEQUENCE</scope>
    <source>
        <strain evidence="1">CBS 260.36</strain>
    </source>
</reference>
<organism evidence="1 2">
    <name type="scientific">Myriangium duriaei CBS 260.36</name>
    <dbReference type="NCBI Taxonomy" id="1168546"/>
    <lineage>
        <taxon>Eukaryota</taxon>
        <taxon>Fungi</taxon>
        <taxon>Dikarya</taxon>
        <taxon>Ascomycota</taxon>
        <taxon>Pezizomycotina</taxon>
        <taxon>Dothideomycetes</taxon>
        <taxon>Dothideomycetidae</taxon>
        <taxon>Myriangiales</taxon>
        <taxon>Myriangiaceae</taxon>
        <taxon>Myriangium</taxon>
    </lineage>
</organism>
<dbReference type="AlphaFoldDB" id="A0A9P4J699"/>
<dbReference type="OrthoDB" id="429143at2759"/>
<dbReference type="InterPro" id="IPR040442">
    <property type="entry name" value="Pyrv_kinase-like_dom_sf"/>
</dbReference>
<sequence length="267" mass="28503">MPPRTFHFDAQAQEKRASRFQSLHTTPPLLLVNVWDASLAKTIAALPQTKAIASASYAVAEAAGINDAELDSETNLAALVSIGRVADQHNLPFTADCQHGYGDELEAFFSKVIQEAGVVGCNLEDLLPDESGVLPIEEACSRIKRVKAVAQKQGVPSFVVNARVDILNFPHGTVEEAVKRGKAYVEAGAGTVFVWRKGPGLNRDEIQSLVKALPAGRFNTQARRGGLSVKELGELGVGRISIGPGFLHEINDLVTRRAQELAGGGGM</sequence>
<dbReference type="PANTHER" id="PTHR42905:SF16">
    <property type="entry name" value="CARBOXYPHOSPHONOENOLPYRUVATE PHOSPHONOMUTASE-LIKE PROTEIN (AFU_ORTHOLOGUE AFUA_5G07230)"/>
    <property type="match status" value="1"/>
</dbReference>